<dbReference type="PANTHER" id="PTHR11918:SF45">
    <property type="entry name" value="THREONYLCARBAMOYLADENOSINE TRNA METHYLTHIOTRANSFERASE"/>
    <property type="match status" value="1"/>
</dbReference>
<evidence type="ECO:0000256" key="11">
    <source>
        <dbReference type="ARBA" id="ARBA00023014"/>
    </source>
</evidence>
<dbReference type="EC" id="2.8.4.5" evidence="4"/>
<dbReference type="InterPro" id="IPR013848">
    <property type="entry name" value="Methylthiotransferase_N"/>
</dbReference>
<dbReference type="PROSITE" id="PS51918">
    <property type="entry name" value="RADICAL_SAM"/>
    <property type="match status" value="1"/>
</dbReference>
<dbReference type="InterPro" id="IPR006638">
    <property type="entry name" value="Elp3/MiaA/NifB-like_rSAM"/>
</dbReference>
<comment type="caution">
    <text evidence="17">The sequence shown here is derived from an EMBL/GenBank/DDBJ whole genome shotgun (WGS) entry which is preliminary data.</text>
</comment>
<dbReference type="GO" id="GO:0046872">
    <property type="term" value="F:metal ion binding"/>
    <property type="evidence" value="ECO:0007669"/>
    <property type="project" value="UniProtKB-KW"/>
</dbReference>
<dbReference type="SFLD" id="SFLDG01082">
    <property type="entry name" value="B12-binding_domain_containing"/>
    <property type="match status" value="1"/>
</dbReference>
<dbReference type="OrthoDB" id="9807593at2"/>
<evidence type="ECO:0000256" key="2">
    <source>
        <dbReference type="ARBA" id="ARBA00002399"/>
    </source>
</evidence>
<dbReference type="PROSITE" id="PS01278">
    <property type="entry name" value="MTTASE_RADICAL"/>
    <property type="match status" value="1"/>
</dbReference>
<feature type="domain" description="MTTase N-terminal" evidence="15">
    <location>
        <begin position="5"/>
        <end position="116"/>
    </location>
</feature>
<protein>
    <recommendedName>
        <fullName evidence="4">tRNA (N(6)-L-threonylcarbamoyladenosine(37)-C(2))-methylthiotransferase</fullName>
        <ecNumber evidence="4">2.8.4.5</ecNumber>
    </recommendedName>
    <alternativeName>
        <fullName evidence="12">tRNA-t(6)A37 methylthiotransferase</fullName>
    </alternativeName>
</protein>
<accession>A0A2M9A8S1</accession>
<dbReference type="InterPro" id="IPR002792">
    <property type="entry name" value="TRAM_dom"/>
</dbReference>
<keyword evidence="8" id="KW-0819">tRNA processing</keyword>
<dbReference type="AlphaFoldDB" id="A0A2M9A8S1"/>
<organism evidence="17 18">
    <name type="scientific">Hallerella succinigenes</name>
    <dbReference type="NCBI Taxonomy" id="1896222"/>
    <lineage>
        <taxon>Bacteria</taxon>
        <taxon>Pseudomonadati</taxon>
        <taxon>Fibrobacterota</taxon>
        <taxon>Fibrobacteria</taxon>
        <taxon>Fibrobacterales</taxon>
        <taxon>Fibrobacteraceae</taxon>
        <taxon>Hallerella</taxon>
    </lineage>
</organism>
<comment type="function">
    <text evidence="2">Catalyzes the methylthiolation of N6-threonylcarbamoyladenosine (t(6)A), leading to the formation of 2-methylthio-N6-threonylcarbamoyladenosine (ms(2)t(6)A) at position 37 in tRNAs that read codons beginning with adenine.</text>
</comment>
<comment type="cofactor">
    <cofactor evidence="1">
        <name>[4Fe-4S] cluster</name>
        <dbReference type="ChEBI" id="CHEBI:49883"/>
    </cofactor>
</comment>
<keyword evidence="18" id="KW-1185">Reference proteome</keyword>
<dbReference type="Pfam" id="PF00919">
    <property type="entry name" value="UPF0004"/>
    <property type="match status" value="1"/>
</dbReference>
<dbReference type="Gene3D" id="3.40.50.12160">
    <property type="entry name" value="Methylthiotransferase, N-terminal domain"/>
    <property type="match status" value="1"/>
</dbReference>
<evidence type="ECO:0000256" key="1">
    <source>
        <dbReference type="ARBA" id="ARBA00001966"/>
    </source>
</evidence>
<dbReference type="Proteomes" id="UP000231134">
    <property type="component" value="Unassembled WGS sequence"/>
</dbReference>
<feature type="domain" description="TRAM" evidence="14">
    <location>
        <begin position="366"/>
        <end position="427"/>
    </location>
</feature>
<comment type="similarity">
    <text evidence="3">Belongs to the methylthiotransferase family. CDKAL1 subfamily.</text>
</comment>
<sequence>MHLQRKVAVLSEGCAANFGDGEEIGERFAREGFAVQFEMPSETPDAIVLNACTVKGITSATKLAKKIRSQFENVPVWVTGCATDDLKRALVQLFPDFCFGPKDAHKNEAAFQEFAHKLSATNSKVQEIPDLQSHAGIGLVNIEEGCLDACSYCSTRLVKGVLKSAAPDSIVRRVQRKVEAGAKEIFLTGQDTSCYGFDLHTNLAALLQQIIVHVPGDYKIRLGMGNPRHVLRYLEALLESFEDEHLYKFVHIPVQSGSDRILKAMNRRHTHKEYLQIAKAFRTRFPEMTLGTDIIVAFPGETREDFEESVRLVKETRPSICNITRFVPREGTPAFALKNGVLKEERYARSAELAQVFQQIALENNRSCIGKVERVTVEKVGMRAGTTIARDDAYRPVALQGNFPIGQTLDVKIRDAETFALLAEVLV</sequence>
<dbReference type="InterPro" id="IPR038135">
    <property type="entry name" value="Methylthiotransferase_N_sf"/>
</dbReference>
<dbReference type="NCBIfam" id="TIGR00089">
    <property type="entry name" value="MiaB/RimO family radical SAM methylthiotransferase"/>
    <property type="match status" value="1"/>
</dbReference>
<dbReference type="InterPro" id="IPR007197">
    <property type="entry name" value="rSAM"/>
</dbReference>
<evidence type="ECO:0000256" key="4">
    <source>
        <dbReference type="ARBA" id="ARBA00013273"/>
    </source>
</evidence>
<proteinExistence type="inferred from homology"/>
<evidence type="ECO:0000256" key="13">
    <source>
        <dbReference type="ARBA" id="ARBA00051661"/>
    </source>
</evidence>
<dbReference type="GO" id="GO:0051539">
    <property type="term" value="F:4 iron, 4 sulfur cluster binding"/>
    <property type="evidence" value="ECO:0007669"/>
    <property type="project" value="UniProtKB-KW"/>
</dbReference>
<evidence type="ECO:0000256" key="8">
    <source>
        <dbReference type="ARBA" id="ARBA00022694"/>
    </source>
</evidence>
<evidence type="ECO:0000259" key="14">
    <source>
        <dbReference type="PROSITE" id="PS50926"/>
    </source>
</evidence>
<dbReference type="RefSeq" id="WP_100425969.1">
    <property type="nucleotide sequence ID" value="NZ_JAQXKX010000036.1"/>
</dbReference>
<dbReference type="InterPro" id="IPR020612">
    <property type="entry name" value="Methylthiotransferase_CS"/>
</dbReference>
<reference evidence="17 18" key="1">
    <citation type="submission" date="2017-11" db="EMBL/GenBank/DDBJ databases">
        <title>Animal gut microbial communities from fecal samples from Wisconsin, USA.</title>
        <authorList>
            <person name="Neumann A."/>
        </authorList>
    </citation>
    <scope>NUCLEOTIDE SEQUENCE [LARGE SCALE GENOMIC DNA]</scope>
    <source>
        <strain evidence="17 18">UWS3</strain>
    </source>
</reference>
<evidence type="ECO:0000256" key="6">
    <source>
        <dbReference type="ARBA" id="ARBA00022679"/>
    </source>
</evidence>
<comment type="catalytic activity">
    <reaction evidence="13">
        <text>N(6)-L-threonylcarbamoyladenosine(37) in tRNA + (sulfur carrier)-SH + AH2 + 2 S-adenosyl-L-methionine = 2-methylsulfanyl-N(6)-L-threonylcarbamoyladenosine(37) in tRNA + (sulfur carrier)-H + 5'-deoxyadenosine + L-methionine + A + S-adenosyl-L-homocysteine + 2 H(+)</text>
        <dbReference type="Rhea" id="RHEA:37075"/>
        <dbReference type="Rhea" id="RHEA-COMP:10163"/>
        <dbReference type="Rhea" id="RHEA-COMP:11092"/>
        <dbReference type="Rhea" id="RHEA-COMP:14737"/>
        <dbReference type="Rhea" id="RHEA-COMP:14739"/>
        <dbReference type="ChEBI" id="CHEBI:13193"/>
        <dbReference type="ChEBI" id="CHEBI:15378"/>
        <dbReference type="ChEBI" id="CHEBI:17319"/>
        <dbReference type="ChEBI" id="CHEBI:17499"/>
        <dbReference type="ChEBI" id="CHEBI:29917"/>
        <dbReference type="ChEBI" id="CHEBI:57844"/>
        <dbReference type="ChEBI" id="CHEBI:57856"/>
        <dbReference type="ChEBI" id="CHEBI:59789"/>
        <dbReference type="ChEBI" id="CHEBI:64428"/>
        <dbReference type="ChEBI" id="CHEBI:74418"/>
        <dbReference type="ChEBI" id="CHEBI:74420"/>
        <dbReference type="EC" id="2.8.4.5"/>
    </reaction>
</comment>
<dbReference type="InterPro" id="IPR006466">
    <property type="entry name" value="MiaB-like_arc_euk"/>
</dbReference>
<dbReference type="Gene3D" id="3.80.30.20">
    <property type="entry name" value="tm_1862 like domain"/>
    <property type="match status" value="1"/>
</dbReference>
<dbReference type="PROSITE" id="PS50926">
    <property type="entry name" value="TRAM"/>
    <property type="match status" value="1"/>
</dbReference>
<dbReference type="SFLD" id="SFLDS00029">
    <property type="entry name" value="Radical_SAM"/>
    <property type="match status" value="1"/>
</dbReference>
<keyword evidence="5" id="KW-0004">4Fe-4S</keyword>
<evidence type="ECO:0000256" key="3">
    <source>
        <dbReference type="ARBA" id="ARBA00008616"/>
    </source>
</evidence>
<keyword evidence="11" id="KW-0411">Iron-sulfur</keyword>
<dbReference type="PANTHER" id="PTHR11918">
    <property type="entry name" value="RADICAL SAM PROTEINS"/>
    <property type="match status" value="1"/>
</dbReference>
<evidence type="ECO:0000313" key="18">
    <source>
        <dbReference type="Proteomes" id="UP000231134"/>
    </source>
</evidence>
<dbReference type="InterPro" id="IPR023404">
    <property type="entry name" value="rSAM_horseshoe"/>
</dbReference>
<evidence type="ECO:0000256" key="5">
    <source>
        <dbReference type="ARBA" id="ARBA00022485"/>
    </source>
</evidence>
<dbReference type="EMBL" id="PGEX01000001">
    <property type="protein sequence ID" value="PJJ42078.1"/>
    <property type="molecule type" value="Genomic_DNA"/>
</dbReference>
<evidence type="ECO:0000259" key="16">
    <source>
        <dbReference type="PROSITE" id="PS51918"/>
    </source>
</evidence>
<gene>
    <name evidence="17" type="ORF">BGX16_2094</name>
</gene>
<evidence type="ECO:0000256" key="7">
    <source>
        <dbReference type="ARBA" id="ARBA00022691"/>
    </source>
</evidence>
<name>A0A2M9A8S1_9BACT</name>
<dbReference type="PROSITE" id="PS51449">
    <property type="entry name" value="MTTASE_N"/>
    <property type="match status" value="1"/>
</dbReference>
<dbReference type="FunFam" id="3.80.30.20:FF:000002">
    <property type="entry name" value="threonylcarbamoyladenosine tRNA methylthiotransferase isoform X2"/>
    <property type="match status" value="1"/>
</dbReference>
<keyword evidence="7" id="KW-0949">S-adenosyl-L-methionine</keyword>
<dbReference type="Pfam" id="PF04055">
    <property type="entry name" value="Radical_SAM"/>
    <property type="match status" value="1"/>
</dbReference>
<keyword evidence="9" id="KW-0479">Metal-binding</keyword>
<dbReference type="InterPro" id="IPR058240">
    <property type="entry name" value="rSAM_sf"/>
</dbReference>
<dbReference type="SMART" id="SM00729">
    <property type="entry name" value="Elp3"/>
    <property type="match status" value="1"/>
</dbReference>
<dbReference type="GO" id="GO:0035598">
    <property type="term" value="F:tRNA (N(6)-L-threonylcarbamoyladenosine(37)-C(2))-methylthiotransferase activity"/>
    <property type="evidence" value="ECO:0007669"/>
    <property type="project" value="UniProtKB-EC"/>
</dbReference>
<dbReference type="NCBIfam" id="TIGR01578">
    <property type="entry name" value="MiaB-like-B"/>
    <property type="match status" value="1"/>
</dbReference>
<feature type="domain" description="Radical SAM core" evidence="16">
    <location>
        <begin position="132"/>
        <end position="363"/>
    </location>
</feature>
<keyword evidence="6" id="KW-0808">Transferase</keyword>
<keyword evidence="10" id="KW-0408">Iron</keyword>
<evidence type="ECO:0000313" key="17">
    <source>
        <dbReference type="EMBL" id="PJJ42078.1"/>
    </source>
</evidence>
<dbReference type="InterPro" id="IPR005839">
    <property type="entry name" value="Methylthiotransferase"/>
</dbReference>
<dbReference type="Pfam" id="PF01938">
    <property type="entry name" value="TRAM"/>
    <property type="match status" value="1"/>
</dbReference>
<evidence type="ECO:0000256" key="12">
    <source>
        <dbReference type="ARBA" id="ARBA00031213"/>
    </source>
</evidence>
<evidence type="ECO:0000259" key="15">
    <source>
        <dbReference type="PROSITE" id="PS51449"/>
    </source>
</evidence>
<evidence type="ECO:0000256" key="10">
    <source>
        <dbReference type="ARBA" id="ARBA00023004"/>
    </source>
</evidence>
<dbReference type="SUPFAM" id="SSF102114">
    <property type="entry name" value="Radical SAM enzymes"/>
    <property type="match status" value="1"/>
</dbReference>
<evidence type="ECO:0000256" key="9">
    <source>
        <dbReference type="ARBA" id="ARBA00022723"/>
    </source>
</evidence>